<name>A0A150HZY7_9GAMM</name>
<sequence>MMRIFNICLLCTVFITGCQKTPQNAIENEQQQKQPSVKSKSTNHECQTLSQNIEKIGRSSTVESLTQVNTQLKKCMTQADNTQQLKWLDDSTKMYKRFLDVDTDEKSLDALSEYSYSILDNENNHPDRRTSKIQVGSQELFKKLAKRDQYLLKHQGQAYIEFQYIGEGVFEYRRQPQYILDIFAPALPIDQQRFVKQMAKDNQDILYNDAALTISWNELVSRALFWENYLKQYPNTKFKTDAQSLLDEYRYLIFLGVDNSPVSDEFAPNTWIDPDALASIKALAKRTDTNLASTAQKFLDFIATPIEQRSEKFQIVSDSDIHETSATSESHETPNPYEQLKSLLQFSSPWEKERQKDCHVDAICIQI</sequence>
<accession>A0A150HZY7</accession>
<organism evidence="1 2">
    <name type="scientific">Acinetobacter venetianus</name>
    <dbReference type="NCBI Taxonomy" id="52133"/>
    <lineage>
        <taxon>Bacteria</taxon>
        <taxon>Pseudomonadati</taxon>
        <taxon>Pseudomonadota</taxon>
        <taxon>Gammaproteobacteria</taxon>
        <taxon>Moraxellales</taxon>
        <taxon>Moraxellaceae</taxon>
        <taxon>Acinetobacter</taxon>
    </lineage>
</organism>
<gene>
    <name evidence="1" type="ORF">AVENLUH13518_00446</name>
</gene>
<protein>
    <submittedName>
        <fullName evidence="1">Uncharacterized protein</fullName>
    </submittedName>
</protein>
<dbReference type="AlphaFoldDB" id="A0A150HZY7"/>
<dbReference type="EMBL" id="JRHX01000026">
    <property type="protein sequence ID" value="KXZ72453.1"/>
    <property type="molecule type" value="Genomic_DNA"/>
</dbReference>
<proteinExistence type="predicted"/>
<dbReference type="PROSITE" id="PS51257">
    <property type="entry name" value="PROKAR_LIPOPROTEIN"/>
    <property type="match status" value="1"/>
</dbReference>
<reference evidence="1 2" key="1">
    <citation type="journal article" date="2016" name="Sci. Rep.">
        <title>Genomic and phenotypic characterization of the species Acinetobacter venetianus.</title>
        <authorList>
            <person name="Fondi M."/>
            <person name="Maida I."/>
            <person name="Perrin E."/>
            <person name="Orlandini V."/>
            <person name="La Torre L."/>
            <person name="Bosi E."/>
            <person name="Negroni A."/>
            <person name="Zanaroli G."/>
            <person name="Fava F."/>
            <person name="Decorosi F."/>
            <person name="Giovannetti L."/>
            <person name="Viti C."/>
            <person name="Vaneechoutte M."/>
            <person name="Dijkshoorn L."/>
            <person name="Fani R."/>
        </authorList>
    </citation>
    <scope>NUCLEOTIDE SEQUENCE [LARGE SCALE GENOMIC DNA]</scope>
    <source>
        <strain evidence="1 2">LUH13518</strain>
    </source>
</reference>
<comment type="caution">
    <text evidence="1">The sequence shown here is derived from an EMBL/GenBank/DDBJ whole genome shotgun (WGS) entry which is preliminary data.</text>
</comment>
<dbReference type="PATRIC" id="fig|52133.19.peg.469"/>
<evidence type="ECO:0000313" key="1">
    <source>
        <dbReference type="EMBL" id="KXZ72453.1"/>
    </source>
</evidence>
<evidence type="ECO:0000313" key="2">
    <source>
        <dbReference type="Proteomes" id="UP000075544"/>
    </source>
</evidence>
<dbReference type="Proteomes" id="UP000075544">
    <property type="component" value="Unassembled WGS sequence"/>
</dbReference>